<dbReference type="SUPFAM" id="SSF103473">
    <property type="entry name" value="MFS general substrate transporter"/>
    <property type="match status" value="1"/>
</dbReference>
<accession>A0ABN9LHG9</accession>
<dbReference type="Gene3D" id="3.30.420.10">
    <property type="entry name" value="Ribonuclease H-like superfamily/Ribonuclease H"/>
    <property type="match status" value="1"/>
</dbReference>
<keyword evidence="5 8" id="KW-1133">Transmembrane helix</keyword>
<comment type="subcellular location">
    <subcellularLocation>
        <location evidence="1">Cell membrane</location>
        <topology evidence="1">Multi-pass membrane protein</topology>
    </subcellularLocation>
</comment>
<protein>
    <recommendedName>
        <fullName evidence="9">Kazal-like domain-containing protein</fullName>
    </recommendedName>
</protein>
<keyword evidence="3" id="KW-1003">Cell membrane</keyword>
<feature type="transmembrane region" description="Helical" evidence="8">
    <location>
        <begin position="220"/>
        <end position="238"/>
    </location>
</feature>
<evidence type="ECO:0000256" key="5">
    <source>
        <dbReference type="ARBA" id="ARBA00022989"/>
    </source>
</evidence>
<dbReference type="SUPFAM" id="SSF100895">
    <property type="entry name" value="Kazal-type serine protease inhibitors"/>
    <property type="match status" value="1"/>
</dbReference>
<dbReference type="Pfam" id="PF13358">
    <property type="entry name" value="DDE_3"/>
    <property type="match status" value="1"/>
</dbReference>
<evidence type="ECO:0000256" key="1">
    <source>
        <dbReference type="ARBA" id="ARBA00004651"/>
    </source>
</evidence>
<evidence type="ECO:0000256" key="8">
    <source>
        <dbReference type="SAM" id="Phobius"/>
    </source>
</evidence>
<reference evidence="10" key="1">
    <citation type="submission" date="2023-07" db="EMBL/GenBank/DDBJ databases">
        <authorList>
            <person name="Stuckert A."/>
        </authorList>
    </citation>
    <scope>NUCLEOTIDE SEQUENCE</scope>
</reference>
<dbReference type="InterPro" id="IPR036058">
    <property type="entry name" value="Kazal_dom_sf"/>
</dbReference>
<keyword evidence="7" id="KW-1015">Disulfide bond</keyword>
<dbReference type="InterPro" id="IPR038717">
    <property type="entry name" value="Tc1-like_DDE_dom"/>
</dbReference>
<evidence type="ECO:0000256" key="7">
    <source>
        <dbReference type="ARBA" id="ARBA00023157"/>
    </source>
</evidence>
<dbReference type="EMBL" id="CAUEEQ010016412">
    <property type="protein sequence ID" value="CAJ0940156.1"/>
    <property type="molecule type" value="Genomic_DNA"/>
</dbReference>
<sequence length="311" mass="34086">MDNDPKHTAKMVTKWLKDNKVNVLKWPSQSPYLNPIENLLAKLKRQVRSRRPTTWITPVLSGGMGPNSNHLFMCTADFVFHRFTWYCTTHGNLLLIRSKIRSSQRYVVMRVSEAHQVKDEGHKPDPDFGKTIKDLPKSVLMLLRNPTFIFLCLAGATEATLITGVSTFGPKFLESQFSLSASEAATFFGYLVVPAGGGGTFLGGFIVNKLKLHCSGVIRFCVLCAVLSLMSIFIFLISCPNMPMAGVTEPYADSVLSGNSLNLSAACNADCGCAQEHYSPVCGADGIMYYSACYAGCSGTYMELDNGKKVC</sequence>
<feature type="non-terminal residue" evidence="10">
    <location>
        <position position="311"/>
    </location>
</feature>
<dbReference type="PROSITE" id="PS51465">
    <property type="entry name" value="KAZAL_2"/>
    <property type="match status" value="1"/>
</dbReference>
<dbReference type="PANTHER" id="PTHR11388:SF100">
    <property type="entry name" value="SOLUTE CARRIER ORGANIC ANION TRANSPORTER FAMILY MEMBER 4A1"/>
    <property type="match status" value="1"/>
</dbReference>
<evidence type="ECO:0000313" key="10">
    <source>
        <dbReference type="EMBL" id="CAJ0940156.1"/>
    </source>
</evidence>
<name>A0ABN9LHG9_9NEOB</name>
<comment type="caution">
    <text evidence="10">The sequence shown here is derived from an EMBL/GenBank/DDBJ whole genome shotgun (WGS) entry which is preliminary data.</text>
</comment>
<dbReference type="InterPro" id="IPR036397">
    <property type="entry name" value="RNaseH_sf"/>
</dbReference>
<gene>
    <name evidence="10" type="ORF">RIMI_LOCUS8315120</name>
</gene>
<dbReference type="InterPro" id="IPR004156">
    <property type="entry name" value="OATP"/>
</dbReference>
<evidence type="ECO:0000313" key="11">
    <source>
        <dbReference type="Proteomes" id="UP001176940"/>
    </source>
</evidence>
<proteinExistence type="inferred from homology"/>
<evidence type="ECO:0000256" key="4">
    <source>
        <dbReference type="ARBA" id="ARBA00022692"/>
    </source>
</evidence>
<keyword evidence="6 8" id="KW-0472">Membrane</keyword>
<dbReference type="Proteomes" id="UP001176940">
    <property type="component" value="Unassembled WGS sequence"/>
</dbReference>
<feature type="domain" description="Kazal-like" evidence="9">
    <location>
        <begin position="261"/>
        <end position="298"/>
    </location>
</feature>
<dbReference type="InterPro" id="IPR002350">
    <property type="entry name" value="Kazal_dom"/>
</dbReference>
<keyword evidence="4 8" id="KW-0812">Transmembrane</keyword>
<keyword evidence="11" id="KW-1185">Reference proteome</keyword>
<dbReference type="PANTHER" id="PTHR11388">
    <property type="entry name" value="ORGANIC ANION TRANSPORTER"/>
    <property type="match status" value="1"/>
</dbReference>
<dbReference type="Gene3D" id="1.20.1250.20">
    <property type="entry name" value="MFS general substrate transporter like domains"/>
    <property type="match status" value="1"/>
</dbReference>
<evidence type="ECO:0000259" key="9">
    <source>
        <dbReference type="PROSITE" id="PS51465"/>
    </source>
</evidence>
<evidence type="ECO:0000256" key="2">
    <source>
        <dbReference type="ARBA" id="ARBA00009657"/>
    </source>
</evidence>
<organism evidence="10 11">
    <name type="scientific">Ranitomeya imitator</name>
    <name type="common">mimic poison frog</name>
    <dbReference type="NCBI Taxonomy" id="111125"/>
    <lineage>
        <taxon>Eukaryota</taxon>
        <taxon>Metazoa</taxon>
        <taxon>Chordata</taxon>
        <taxon>Craniata</taxon>
        <taxon>Vertebrata</taxon>
        <taxon>Euteleostomi</taxon>
        <taxon>Amphibia</taxon>
        <taxon>Batrachia</taxon>
        <taxon>Anura</taxon>
        <taxon>Neobatrachia</taxon>
        <taxon>Hyloidea</taxon>
        <taxon>Dendrobatidae</taxon>
        <taxon>Dendrobatinae</taxon>
        <taxon>Ranitomeya</taxon>
    </lineage>
</organism>
<evidence type="ECO:0000256" key="3">
    <source>
        <dbReference type="ARBA" id="ARBA00022475"/>
    </source>
</evidence>
<dbReference type="Gene3D" id="3.30.60.30">
    <property type="match status" value="1"/>
</dbReference>
<feature type="transmembrane region" description="Helical" evidence="8">
    <location>
        <begin position="147"/>
        <end position="167"/>
    </location>
</feature>
<feature type="transmembrane region" description="Helical" evidence="8">
    <location>
        <begin position="187"/>
        <end position="208"/>
    </location>
</feature>
<comment type="similarity">
    <text evidence="2">Belongs to the organo anion transporter (TC 2.A.60) family.</text>
</comment>
<dbReference type="Pfam" id="PF03137">
    <property type="entry name" value="OATP"/>
    <property type="match status" value="1"/>
</dbReference>
<dbReference type="InterPro" id="IPR036259">
    <property type="entry name" value="MFS_trans_sf"/>
</dbReference>
<evidence type="ECO:0000256" key="6">
    <source>
        <dbReference type="ARBA" id="ARBA00023136"/>
    </source>
</evidence>